<evidence type="ECO:0000256" key="4">
    <source>
        <dbReference type="ARBA" id="ARBA00022602"/>
    </source>
</evidence>
<feature type="domain" description="Prenyltransferase alpha-alpha toroid" evidence="10">
    <location>
        <begin position="1"/>
        <end position="354"/>
    </location>
</feature>
<dbReference type="OrthoDB" id="10261146at2759"/>
<keyword evidence="4 9" id="KW-0637">Prenyltransferase</keyword>
<gene>
    <name evidence="11" type="primary">RAM1</name>
    <name evidence="11" type="ORF">H4R34_005834</name>
</gene>
<comment type="similarity">
    <text evidence="1 9">Belongs to the protein prenyltransferase subunit beta family.</text>
</comment>
<dbReference type="CDD" id="cd02893">
    <property type="entry name" value="FTase"/>
    <property type="match status" value="1"/>
</dbReference>
<dbReference type="PANTHER" id="PTHR11774">
    <property type="entry name" value="GERANYLGERANYL TRANSFERASE TYPE BETA SUBUNIT"/>
    <property type="match status" value="1"/>
</dbReference>
<evidence type="ECO:0000313" key="12">
    <source>
        <dbReference type="Proteomes" id="UP001151582"/>
    </source>
</evidence>
<dbReference type="InterPro" id="IPR008930">
    <property type="entry name" value="Terpenoid_cyclase/PrenylTrfase"/>
</dbReference>
<dbReference type="InterPro" id="IPR045089">
    <property type="entry name" value="PGGT1B-like"/>
</dbReference>
<dbReference type="EMBL" id="JANBQB010001488">
    <property type="protein sequence ID" value="KAJ1971149.1"/>
    <property type="molecule type" value="Genomic_DNA"/>
</dbReference>
<evidence type="ECO:0000259" key="10">
    <source>
        <dbReference type="Pfam" id="PF00432"/>
    </source>
</evidence>
<evidence type="ECO:0000256" key="1">
    <source>
        <dbReference type="ARBA" id="ARBA00010497"/>
    </source>
</evidence>
<name>A0A9W8B1I3_9FUNG</name>
<comment type="function">
    <text evidence="9">Catalyzes the transfer of a farnesyl moiety from farnesyl diphosphate to a cysteine at the fourth position from the C-terminus of several proteins. The beta subunit is responsible for peptide-binding.</text>
</comment>
<dbReference type="SUPFAM" id="SSF48239">
    <property type="entry name" value="Terpenoid cyclases/Protein prenyltransferases"/>
    <property type="match status" value="1"/>
</dbReference>
<dbReference type="Proteomes" id="UP001151582">
    <property type="component" value="Unassembled WGS sequence"/>
</dbReference>
<dbReference type="Gene3D" id="1.50.10.20">
    <property type="match status" value="1"/>
</dbReference>
<dbReference type="GO" id="GO:0008270">
    <property type="term" value="F:zinc ion binding"/>
    <property type="evidence" value="ECO:0007669"/>
    <property type="project" value="UniProtKB-UniRule"/>
</dbReference>
<evidence type="ECO:0000256" key="2">
    <source>
        <dbReference type="ARBA" id="ARBA00012702"/>
    </source>
</evidence>
<evidence type="ECO:0000256" key="7">
    <source>
        <dbReference type="ARBA" id="ARBA00022737"/>
    </source>
</evidence>
<feature type="non-terminal residue" evidence="11">
    <location>
        <position position="1"/>
    </location>
</feature>
<dbReference type="PANTHER" id="PTHR11774:SF6">
    <property type="entry name" value="PROTEIN FARNESYLTRANSFERASE SUBUNIT BETA"/>
    <property type="match status" value="1"/>
</dbReference>
<evidence type="ECO:0000256" key="3">
    <source>
        <dbReference type="ARBA" id="ARBA00015798"/>
    </source>
</evidence>
<keyword evidence="8 9" id="KW-0862">Zinc</keyword>
<sequence>YWTLTSLDILGAEIAENTQVRTISTLSAWQRPDGGYGGPDQLAHLAATYAAVLALTVIGTPEAYDSINRAQLYKFLMRMKQPNGSFTAHEGGEIDVRGSYCVMVAAALTNLLTEELCENVAEYIVSCQTYEGGIASHPGVEAHGGYTYCGLAALEIIGKSDQLDIPSLLSWAVSRQMAFEGGFQGRTNKLVDGCYTFWLGAIFPMLEAVLRRQYATEHLQGTSDSDDQETAYINDQMEYLYDRERLQQYVLACCQGPKGGLRDKPERHPDPYHTLYVLTGLSLSQNHVIDDSLLMTMADHVDSSESEATAETSRLLPCTFHALKTLKWTVDIVDQCVVGKVENLLKATHPIYNVPLNKVVQVFKYFYGDKVKPFL</sequence>
<comment type="catalytic activity">
    <reaction evidence="9">
        <text>L-cysteinyl-[protein] + (2E,6E)-farnesyl diphosphate = S-(2E,6E)-farnesyl-L-cysteinyl-[protein] + diphosphate</text>
        <dbReference type="Rhea" id="RHEA:13345"/>
        <dbReference type="Rhea" id="RHEA-COMP:10131"/>
        <dbReference type="Rhea" id="RHEA-COMP:11535"/>
        <dbReference type="ChEBI" id="CHEBI:29950"/>
        <dbReference type="ChEBI" id="CHEBI:33019"/>
        <dbReference type="ChEBI" id="CHEBI:86019"/>
        <dbReference type="ChEBI" id="CHEBI:175763"/>
    </reaction>
</comment>
<dbReference type="EC" id="2.5.1.58" evidence="2 9"/>
<evidence type="ECO:0000256" key="9">
    <source>
        <dbReference type="RuleBase" id="RU365056"/>
    </source>
</evidence>
<proteinExistence type="inferred from homology"/>
<keyword evidence="5 9" id="KW-0808">Transferase</keyword>
<comment type="caution">
    <text evidence="11">The sequence shown here is derived from an EMBL/GenBank/DDBJ whole genome shotgun (WGS) entry which is preliminary data.</text>
</comment>
<dbReference type="InterPro" id="IPR026872">
    <property type="entry name" value="FTB"/>
</dbReference>
<dbReference type="Pfam" id="PF00432">
    <property type="entry name" value="Prenyltrans"/>
    <property type="match status" value="1"/>
</dbReference>
<evidence type="ECO:0000256" key="6">
    <source>
        <dbReference type="ARBA" id="ARBA00022723"/>
    </source>
</evidence>
<dbReference type="AlphaFoldDB" id="A0A9W8B1I3"/>
<dbReference type="GO" id="GO:0005965">
    <property type="term" value="C:protein farnesyltransferase complex"/>
    <property type="evidence" value="ECO:0007669"/>
    <property type="project" value="UniProtKB-UniRule"/>
</dbReference>
<comment type="cofactor">
    <cofactor evidence="9">
        <name>Zn(2+)</name>
        <dbReference type="ChEBI" id="CHEBI:29105"/>
    </cofactor>
    <text evidence="9">Binds 1 zinc ion per subunit.</text>
</comment>
<evidence type="ECO:0000313" key="11">
    <source>
        <dbReference type="EMBL" id="KAJ1971149.1"/>
    </source>
</evidence>
<comment type="subunit">
    <text evidence="9">Heterodimer of an alpha and a beta subunit.</text>
</comment>
<keyword evidence="7" id="KW-0677">Repeat</keyword>
<dbReference type="GO" id="GO:0004660">
    <property type="term" value="F:protein farnesyltransferase activity"/>
    <property type="evidence" value="ECO:0007669"/>
    <property type="project" value="UniProtKB-UniRule"/>
</dbReference>
<accession>A0A9W8B1I3</accession>
<dbReference type="InterPro" id="IPR001330">
    <property type="entry name" value="Prenyltrans"/>
</dbReference>
<reference evidence="11" key="1">
    <citation type="submission" date="2022-07" db="EMBL/GenBank/DDBJ databases">
        <title>Phylogenomic reconstructions and comparative analyses of Kickxellomycotina fungi.</title>
        <authorList>
            <person name="Reynolds N.K."/>
            <person name="Stajich J.E."/>
            <person name="Barry K."/>
            <person name="Grigoriev I.V."/>
            <person name="Crous P."/>
            <person name="Smith M.E."/>
        </authorList>
    </citation>
    <scope>NUCLEOTIDE SEQUENCE</scope>
    <source>
        <strain evidence="11">RSA 567</strain>
    </source>
</reference>
<organism evidence="11 12">
    <name type="scientific">Dimargaris verticillata</name>
    <dbReference type="NCBI Taxonomy" id="2761393"/>
    <lineage>
        <taxon>Eukaryota</taxon>
        <taxon>Fungi</taxon>
        <taxon>Fungi incertae sedis</taxon>
        <taxon>Zoopagomycota</taxon>
        <taxon>Kickxellomycotina</taxon>
        <taxon>Dimargaritomycetes</taxon>
        <taxon>Dimargaritales</taxon>
        <taxon>Dimargaritaceae</taxon>
        <taxon>Dimargaris</taxon>
    </lineage>
</organism>
<evidence type="ECO:0000256" key="5">
    <source>
        <dbReference type="ARBA" id="ARBA00022679"/>
    </source>
</evidence>
<protein>
    <recommendedName>
        <fullName evidence="3 9">Protein farnesyltransferase subunit beta</fullName>
        <shortName evidence="9">FTase-beta</shortName>
        <ecNumber evidence="2 9">2.5.1.58</ecNumber>
    </recommendedName>
</protein>
<evidence type="ECO:0000256" key="8">
    <source>
        <dbReference type="ARBA" id="ARBA00022833"/>
    </source>
</evidence>
<keyword evidence="6 9" id="KW-0479">Metal-binding</keyword>
<keyword evidence="12" id="KW-1185">Reference proteome</keyword>
<dbReference type="GO" id="GO:0097354">
    <property type="term" value="P:prenylation"/>
    <property type="evidence" value="ECO:0007669"/>
    <property type="project" value="UniProtKB-UniRule"/>
</dbReference>